<proteinExistence type="predicted"/>
<protein>
    <submittedName>
        <fullName evidence="1">Uncharacterized protein</fullName>
    </submittedName>
</protein>
<accession>A0ACC2P7A6</accession>
<dbReference type="Proteomes" id="UP001239111">
    <property type="component" value="Chromosome 2"/>
</dbReference>
<organism evidence="1 2">
    <name type="scientific">Eretmocerus hayati</name>
    <dbReference type="NCBI Taxonomy" id="131215"/>
    <lineage>
        <taxon>Eukaryota</taxon>
        <taxon>Metazoa</taxon>
        <taxon>Ecdysozoa</taxon>
        <taxon>Arthropoda</taxon>
        <taxon>Hexapoda</taxon>
        <taxon>Insecta</taxon>
        <taxon>Pterygota</taxon>
        <taxon>Neoptera</taxon>
        <taxon>Endopterygota</taxon>
        <taxon>Hymenoptera</taxon>
        <taxon>Apocrita</taxon>
        <taxon>Proctotrupomorpha</taxon>
        <taxon>Chalcidoidea</taxon>
        <taxon>Aphelinidae</taxon>
        <taxon>Aphelininae</taxon>
        <taxon>Eretmocerus</taxon>
    </lineage>
</organism>
<evidence type="ECO:0000313" key="2">
    <source>
        <dbReference type="Proteomes" id="UP001239111"/>
    </source>
</evidence>
<sequence length="1616" mass="184619">MSKNKDDRKEIEEAAIKLSKDVKFELLPGYNNDNEPGVMNFGLINFENKKRLVASAAVNKEDFQNTLFEALKDGGLETELRNTVFHWTRSQKFIGPREKVSGVEADLSYLKKAQIQWERRIQKSLNSMCNELNVPLARIRMSADREELSEKWDELSTCDVDLSLYRPLYAPKDFLEVLFSVRDPAFKRQTNEPNWEFSHIQIRVKNLTQLREMYKELSDGDALLGVNGSVPSQGNYVNLEMERTHLGEKVLASNHSPLAQEFLKRGAPRALRGRLWSLVLGSVIKENDVEYYEELKQMVLQYDVMVDKLIIKDVQLTASNDDQYFVFEDVLYKTMLSFSRDSEVLAPVTMDKSAGGQVIHAVLQGKPATLENTLVFPPSGVIPFHGFTMYGSKMSTSLALIFITFITTVASQTSYINEIELRCPKPWVTFQDSCYRYMKSSRSREEAHRNCEAYNSYLVSINSLDEHGGILRELLQLDPRHQKWYTGARMVGSYWTNEDGTQLVNMENAFLQRNDDDDYRKNYLAYGYSEGLRRWGLEKMDGYEHAYFICEAPAINLIHLIPDDRTYQYGTEIHDPLKIPRGPYFLKQPENKVFDVPKILVNNDVSLSCLAGGYPTPTYEWFREHFENDRVVAKKIDPLKNSRYTISGGTLIIFAPNQTEDRGTYHCKATNKFGTIRSESVELSFGYILEFNLKRPEERGDEHWGKAVYCDPPQHFPGIKYYWARGSWPNLVDDDNERVFVSNDGALYFSALEKIDQAVYSCIVQSMGSDTGRNGPPISLIVNPHLTPQQLKFPNNFPKKFPEAPVAGQEVRMECIIFGFPVPSYNWTRVNGNLPRGSYLSNHNRVLIIPKARIEDEGEYVCRGRNEKTSIENSVHLTIQAEPQFSMPLADKHMDNRADLTWICEAFGTPDVTYKWLKNGEYLEPYDLPFEARDRYVIQDGVLKIRSLDREKDEGMYQCEAKNQLKTKYSSAQLRVLSLKPSFKKQPLEPEMYAAENGNVTIKCNPEAAPRPKFTWKKEGQLLGSGGRRRILDTGSLIIDHVSRDDEGMYECQASNEYGSDTSRGRLMVLRSPELVVRPPSRVVLAVNQDYPLVCEAYVDEVLDVAYIWMHNEMRIRDKDLKANPHITIDGGNLNIINATFAEAGEYECIVKSAVGRKSARSTVIVEGPPGPPGGVQVVTVAKTSVTLAWTDSSSNGRSIDRYHITARTNWNDTWFTIARDVRNYQHSDRYNAERREVHLENVLVPFSTYEFRVQAGSELGYGPPSMPSPRYSTPPDKPAHPPKNIRGGGGKIGDLTIKWDPLDRANHYGPGIFYKVYWRRKKGEYEFQSEILKRQGNVGMAVVHIKQDDYYTEYDVKVQAANDIGYGPESAIHTIYSAEDMPQAAPQLVYAMAYNSTSLNVTWNPIEQTRELVRGKLIGHRIKYWRQDNREEDSVYYLSRTTRPWSLVVGLQPNTYYFVKVMAYNSAGEGPESERYLERTYRNAPQNPPSAVHVTMKNPTAVKVKWRYVQNNQEEEPIEGFKIRVWESDQDMSTAIDKIVKVGAIEATIDNLGVGKEYVLRVLAYSNGGDGRMSSPEHRFRMGDATDFGNAAPRRVLDTALMIVTLLYLRVFGYV</sequence>
<comment type="caution">
    <text evidence="1">The sequence shown here is derived from an EMBL/GenBank/DDBJ whole genome shotgun (WGS) entry which is preliminary data.</text>
</comment>
<evidence type="ECO:0000313" key="1">
    <source>
        <dbReference type="EMBL" id="KAJ8678988.1"/>
    </source>
</evidence>
<dbReference type="EMBL" id="CM056742">
    <property type="protein sequence ID" value="KAJ8678988.1"/>
    <property type="molecule type" value="Genomic_DNA"/>
</dbReference>
<name>A0ACC2P7A6_9HYME</name>
<keyword evidence="2" id="KW-1185">Reference proteome</keyword>
<gene>
    <name evidence="1" type="ORF">QAD02_014775</name>
</gene>
<reference evidence="1" key="1">
    <citation type="submission" date="2023-04" db="EMBL/GenBank/DDBJ databases">
        <title>A chromosome-level genome assembly of the parasitoid wasp Eretmocerus hayati.</title>
        <authorList>
            <person name="Zhong Y."/>
            <person name="Liu S."/>
            <person name="Liu Y."/>
        </authorList>
    </citation>
    <scope>NUCLEOTIDE SEQUENCE</scope>
    <source>
        <strain evidence="1">ZJU_SS_LIU_2023</strain>
    </source>
</reference>